<evidence type="ECO:0000313" key="2">
    <source>
        <dbReference type="EMBL" id="NKE06477.1"/>
    </source>
</evidence>
<evidence type="ECO:0000259" key="1">
    <source>
        <dbReference type="PROSITE" id="PS51186"/>
    </source>
</evidence>
<accession>A0A846TMA9</accession>
<dbReference type="SUPFAM" id="SSF55729">
    <property type="entry name" value="Acyl-CoA N-acyltransferases (Nat)"/>
    <property type="match status" value="1"/>
</dbReference>
<gene>
    <name evidence="2" type="ORF">GWK17_13535</name>
</gene>
<dbReference type="PROSITE" id="PS51186">
    <property type="entry name" value="GNAT"/>
    <property type="match status" value="1"/>
</dbReference>
<protein>
    <submittedName>
        <fullName evidence="2">GNAT family N-acetyltransferase</fullName>
    </submittedName>
</protein>
<dbReference type="InterPro" id="IPR016181">
    <property type="entry name" value="Acyl_CoA_acyltransferase"/>
</dbReference>
<dbReference type="GO" id="GO:0016747">
    <property type="term" value="F:acyltransferase activity, transferring groups other than amino-acyl groups"/>
    <property type="evidence" value="ECO:0007669"/>
    <property type="project" value="InterPro"/>
</dbReference>
<proteinExistence type="predicted"/>
<evidence type="ECO:0000313" key="3">
    <source>
        <dbReference type="Proteomes" id="UP000587942"/>
    </source>
</evidence>
<keyword evidence="2" id="KW-0808">Transferase</keyword>
<comment type="caution">
    <text evidence="2">The sequence shown here is derived from an EMBL/GenBank/DDBJ whole genome shotgun (WGS) entry which is preliminary data.</text>
</comment>
<dbReference type="AlphaFoldDB" id="A0A846TMA9"/>
<organism evidence="2 3">
    <name type="scientific">Mesobacillus selenatarsenatis</name>
    <dbReference type="NCBI Taxonomy" id="388741"/>
    <lineage>
        <taxon>Bacteria</taxon>
        <taxon>Bacillati</taxon>
        <taxon>Bacillota</taxon>
        <taxon>Bacilli</taxon>
        <taxon>Bacillales</taxon>
        <taxon>Bacillaceae</taxon>
        <taxon>Mesobacillus</taxon>
    </lineage>
</organism>
<dbReference type="EMBL" id="JAAVUM010000009">
    <property type="protein sequence ID" value="NKE06477.1"/>
    <property type="molecule type" value="Genomic_DNA"/>
</dbReference>
<dbReference type="Pfam" id="PF13508">
    <property type="entry name" value="Acetyltransf_7"/>
    <property type="match status" value="1"/>
</dbReference>
<sequence>MNLLKTENVRLAVSDDGQRIIDLLKTTAQWIQNHGINQWQYLLSGGEDKEILEAVKQQETYIVLSDQELIATFTLSDTQSDWDRHIFGENHEEDSVYLHRLAILPSQMGKGIGKEILQWIDKNYSTDKSYLKLDCVADNSKLNQFYVANGFQYVGETDQHSKYQKKW</sequence>
<dbReference type="CDD" id="cd04301">
    <property type="entry name" value="NAT_SF"/>
    <property type="match status" value="1"/>
</dbReference>
<name>A0A846TMA9_9BACI</name>
<feature type="domain" description="N-acetyltransferase" evidence="1">
    <location>
        <begin position="7"/>
        <end position="167"/>
    </location>
</feature>
<dbReference type="Proteomes" id="UP000587942">
    <property type="component" value="Unassembled WGS sequence"/>
</dbReference>
<reference evidence="2 3" key="1">
    <citation type="submission" date="2020-03" db="EMBL/GenBank/DDBJ databases">
        <authorList>
            <person name="Sun Q."/>
        </authorList>
    </citation>
    <scope>NUCLEOTIDE SEQUENCE [LARGE SCALE GENOMIC DNA]</scope>
    <source>
        <strain evidence="2 3">KACC 21451</strain>
    </source>
</reference>
<dbReference type="Gene3D" id="3.40.630.30">
    <property type="match status" value="1"/>
</dbReference>
<dbReference type="InterPro" id="IPR000182">
    <property type="entry name" value="GNAT_dom"/>
</dbReference>